<dbReference type="PANTHER" id="PTHR13950">
    <property type="entry name" value="RABCONNECTIN-RELATED"/>
    <property type="match status" value="1"/>
</dbReference>
<dbReference type="EMBL" id="HE806319">
    <property type="protein sequence ID" value="CCH60701.1"/>
    <property type="molecule type" value="Genomic_DNA"/>
</dbReference>
<dbReference type="GO" id="GO:0043291">
    <property type="term" value="C:RAVE complex"/>
    <property type="evidence" value="ECO:0007669"/>
    <property type="project" value="TreeGrafter"/>
</dbReference>
<dbReference type="InterPro" id="IPR022033">
    <property type="entry name" value="Rav1p_C"/>
</dbReference>
<dbReference type="PANTHER" id="PTHR13950:SF9">
    <property type="entry name" value="RABCONNECTIN-3A"/>
    <property type="match status" value="1"/>
</dbReference>
<reference evidence="2 3" key="1">
    <citation type="journal article" date="2011" name="Proc. Natl. Acad. Sci. U.S.A.">
        <title>Evolutionary erosion of yeast sex chromosomes by mating-type switching accidents.</title>
        <authorList>
            <person name="Gordon J.L."/>
            <person name="Armisen D."/>
            <person name="Proux-Wera E."/>
            <person name="Oheigeartaigh S.S."/>
            <person name="Byrne K.P."/>
            <person name="Wolfe K.H."/>
        </authorList>
    </citation>
    <scope>NUCLEOTIDE SEQUENCE [LARGE SCALE GENOMIC DNA]</scope>
    <source>
        <strain evidence="3">ATCC 34711 / CBS 6284 / DSM 70876 / NBRC 10599 / NRRL Y-10934 / UCD 77-7</strain>
    </source>
</reference>
<keyword evidence="3" id="KW-1185">Reference proteome</keyword>
<gene>
    <name evidence="2" type="primary">TBLA0D01935</name>
    <name evidence="2" type="ORF">TBLA_0D01935</name>
</gene>
<evidence type="ECO:0000259" key="1">
    <source>
        <dbReference type="Pfam" id="PF12234"/>
    </source>
</evidence>
<dbReference type="KEGG" id="tbl:TBLA_0D01935"/>
<dbReference type="HOGENOM" id="CLU_000310_0_1_1"/>
<dbReference type="SUPFAM" id="SSF50978">
    <property type="entry name" value="WD40 repeat-like"/>
    <property type="match status" value="2"/>
</dbReference>
<dbReference type="InterPro" id="IPR036322">
    <property type="entry name" value="WD40_repeat_dom_sf"/>
</dbReference>
<dbReference type="OMA" id="ISEWIFC"/>
<dbReference type="InterPro" id="IPR001680">
    <property type="entry name" value="WD40_rpt"/>
</dbReference>
<feature type="domain" description="RAVE complex protein Rav1 C-terminal" evidence="1">
    <location>
        <begin position="721"/>
        <end position="1329"/>
    </location>
</feature>
<dbReference type="SMART" id="SM00320">
    <property type="entry name" value="WD40"/>
    <property type="match status" value="3"/>
</dbReference>
<dbReference type="Proteomes" id="UP000002866">
    <property type="component" value="Chromosome 4"/>
</dbReference>
<dbReference type="Pfam" id="PF12234">
    <property type="entry name" value="Rav1p_C"/>
    <property type="match status" value="1"/>
</dbReference>
<evidence type="ECO:0000313" key="2">
    <source>
        <dbReference type="EMBL" id="CCH60701.1"/>
    </source>
</evidence>
<dbReference type="eggNOG" id="KOG1064">
    <property type="taxonomic scope" value="Eukaryota"/>
</dbReference>
<accession>I2H2U9</accession>
<dbReference type="GO" id="GO:0007035">
    <property type="term" value="P:vacuolar acidification"/>
    <property type="evidence" value="ECO:0007669"/>
    <property type="project" value="TreeGrafter"/>
</dbReference>
<sequence>MVIRFQPGRPNSTAHAIDQAYWNSQNVLAYCSGNNLIILTGKYKKLQTIYHENDCTSVSINNTSGLIAVTVKNYAYIYQPLINYKNNISEWIFCCKFYHDDSKLNCINWGYNNNIVLGSDYLSFWDLTQQFSQVMKPILLWNKKLTKPVFYLTVSNDSKYIATIGKYDKNIKIWKKKYIETNKFCDEKNSNERNNDLTIDFILVILKQPHYVTKIRWRNHSHTEESTKTITSPDVSCRGVIPRSDIEKEKEESRQVLYSLCADNVLRIWDCYGLNYTTSIQLWGSVPLRNTDTFCLIIDSWLLQDCLAKNTKKECFTISNPDFVLTFSKDGEINIYNVDGLSHNPPRPIKIRNLRTKFFKKSIMHNVIDNYLYIPEVQPYDRALQEVSIIFHNVSSGVISHFSIDIFELFKTDTSGDHYNNQQLPHLHTAVNYHNRDTHNNSHRNYINFSPNASIMTKYNQIGRLRNLWSGHYKSIQRLIRSNKGDGLLSISRFTEAKVWRLQKAGEATYLWLRSSLNTQSPIKNALVLHRGKLLIVLLENGYFQAWDSSRDSSKLIAQLNIFDIDSNSKKGENNLPILITEIPYKLEPLVNSVNHHDHKNYHHDQGNVTIGSVMNNEEIPSEYYVMSLIYDNGSILAFKFNSECNSLDNEITNNNYEPRSEFIEISSSSLKLDNDKIYKICAIDQLHHGCHYNRSLISVLTVDGNIKMFSANIKEDQCISHKYSAEWEKVHEFQTNISKASLFKASSTGKFCIVDATGKTMTLWNVNWSLLEYSETFDSTIIDVAWTNTEQDQCIISIVFESYSLMYVQMRYDYATNNASYIPVAKTEIRNYTNHIIGDSIWLKYGNYVIAAGNQLYIKDKSLDLTDTFSSQSLGSREIISKDLITLTSVLNGPLPVYHPQFLIQAIYSKKLKLVREILLRLFLQLRSLHFNSKDIVHLDYMLGIEPYKFLIKDDKHYIPGKYPEPYDSFNSMVIESLTVLLTKVSLPYLTRHQQVTLVTVVEAVGKISKNEGILDFNGLRFILGTQLYSSHKTTQKSILMRDVTWALHSTNKEIIWSLIKHHCPDWQKSRSYRVAYWLPIDQLKEHFEKIAKIEYTSTTEKDPSNCALYYLALRKKQILVSLWRLSVGHPERGKILNFLQNDFSIDRWRKAALKNAYVLLSQHRYRESAIFFLLGNALKDCIDIIFKHLEDTDLAIGICRIYEGDNGPVLGQFLNSRILPLAVIQGDRWTTSFVYWKQLRRDVAIKALITQPISIEDNYKFVTNNQYIDKSFQLEDPALLVIYDYLRRKNVAYFLASMEIDLEIEYTLILRVLNILVRMGCELLATSMIKNWLFIRETENLSNLRQVPRRERANSGVELMTQVPTTPTAVIPSLFDKFDKNLKTRHVNTFSRSRTNSIDPTLRVKFRHSRVNSIDSTLEGTFRSQNISNLKNMLEPGAITLEYSNLLSKGIKNYEPQRSNCNTISSQVIIQPINFPCDKVKETAYISSQEPNKNSIEQLEGNFTYLKAEHIIPVKTSPHRDSTLNSLEIFNHASNTDPNISIIRPARDTIVGDIQPHSPPKNLLDEYIT</sequence>
<evidence type="ECO:0000313" key="3">
    <source>
        <dbReference type="Proteomes" id="UP000002866"/>
    </source>
</evidence>
<dbReference type="GeneID" id="14495737"/>
<dbReference type="RefSeq" id="XP_004180220.1">
    <property type="nucleotide sequence ID" value="XM_004180172.1"/>
</dbReference>
<dbReference type="STRING" id="1071380.I2H2U9"/>
<dbReference type="InParanoid" id="I2H2U9"/>
<dbReference type="OrthoDB" id="342131at2759"/>
<dbReference type="Gene3D" id="2.130.10.10">
    <property type="entry name" value="YVTN repeat-like/Quinoprotein amine dehydrogenase"/>
    <property type="match status" value="2"/>
</dbReference>
<dbReference type="InterPro" id="IPR015943">
    <property type="entry name" value="WD40/YVTN_repeat-like_dom_sf"/>
</dbReference>
<name>I2H2U9_HENB6</name>
<organism evidence="2 3">
    <name type="scientific">Henningerozyma blattae (strain ATCC 34711 / CBS 6284 / DSM 70876 / NBRC 10599 / NRRL Y-10934 / UCD 77-7)</name>
    <name type="common">Yeast</name>
    <name type="synonym">Tetrapisispora blattae</name>
    <dbReference type="NCBI Taxonomy" id="1071380"/>
    <lineage>
        <taxon>Eukaryota</taxon>
        <taxon>Fungi</taxon>
        <taxon>Dikarya</taxon>
        <taxon>Ascomycota</taxon>
        <taxon>Saccharomycotina</taxon>
        <taxon>Saccharomycetes</taxon>
        <taxon>Saccharomycetales</taxon>
        <taxon>Saccharomycetaceae</taxon>
        <taxon>Henningerozyma</taxon>
    </lineage>
</organism>
<proteinExistence type="predicted"/>
<protein>
    <recommendedName>
        <fullName evidence="1">RAVE complex protein Rav1 C-terminal domain-containing protein</fullName>
    </recommendedName>
</protein>
<dbReference type="InterPro" id="IPR052208">
    <property type="entry name" value="DmX-like/RAVE_component"/>
</dbReference>